<sequence length="126" mass="13807">MPAMSRRLRRGSSDVDDRFHRFLRPGALARIRDSRIIARSQRSGGGGSLTVEILPLLPPSPPSPPLNQMDGPPCFAVRVYGPRFPQRKKLAASKYFFFPAPSGSASPEADDQILDFFSGVDLVSAH</sequence>
<accession>A0A9D5H7M7</accession>
<reference evidence="2" key="2">
    <citation type="journal article" date="2022" name="Hortic Res">
        <title>The genome of Dioscorea zingiberensis sheds light on the biosynthesis, origin and evolution of the medicinally important diosgenin saponins.</title>
        <authorList>
            <person name="Li Y."/>
            <person name="Tan C."/>
            <person name="Li Z."/>
            <person name="Guo J."/>
            <person name="Li S."/>
            <person name="Chen X."/>
            <person name="Wang C."/>
            <person name="Dai X."/>
            <person name="Yang H."/>
            <person name="Song W."/>
            <person name="Hou L."/>
            <person name="Xu J."/>
            <person name="Tong Z."/>
            <person name="Xu A."/>
            <person name="Yuan X."/>
            <person name="Wang W."/>
            <person name="Yang Q."/>
            <person name="Chen L."/>
            <person name="Sun Z."/>
            <person name="Wang K."/>
            <person name="Pan B."/>
            <person name="Chen J."/>
            <person name="Bao Y."/>
            <person name="Liu F."/>
            <person name="Qi X."/>
            <person name="Gang D.R."/>
            <person name="Wen J."/>
            <person name="Li J."/>
        </authorList>
    </citation>
    <scope>NUCLEOTIDE SEQUENCE</scope>
    <source>
        <strain evidence="2">Dzin_1.0</strain>
    </source>
</reference>
<keyword evidence="3" id="KW-1185">Reference proteome</keyword>
<dbReference type="AlphaFoldDB" id="A0A9D5H7M7"/>
<comment type="caution">
    <text evidence="2">The sequence shown here is derived from an EMBL/GenBank/DDBJ whole genome shotgun (WGS) entry which is preliminary data.</text>
</comment>
<organism evidence="2 3">
    <name type="scientific">Dioscorea zingiberensis</name>
    <dbReference type="NCBI Taxonomy" id="325984"/>
    <lineage>
        <taxon>Eukaryota</taxon>
        <taxon>Viridiplantae</taxon>
        <taxon>Streptophyta</taxon>
        <taxon>Embryophyta</taxon>
        <taxon>Tracheophyta</taxon>
        <taxon>Spermatophyta</taxon>
        <taxon>Magnoliopsida</taxon>
        <taxon>Liliopsida</taxon>
        <taxon>Dioscoreales</taxon>
        <taxon>Dioscoreaceae</taxon>
        <taxon>Dioscorea</taxon>
    </lineage>
</organism>
<dbReference type="PANTHER" id="PTHR35495:SF1">
    <property type="entry name" value="OS06G0679600 PROTEIN"/>
    <property type="match status" value="1"/>
</dbReference>
<name>A0A9D5H7M7_9LILI</name>
<evidence type="ECO:0000256" key="1">
    <source>
        <dbReference type="SAM" id="MobiDB-lite"/>
    </source>
</evidence>
<dbReference type="OrthoDB" id="1924680at2759"/>
<proteinExistence type="predicted"/>
<gene>
    <name evidence="2" type="ORF">J5N97_027305</name>
</gene>
<feature type="compositionally biased region" description="Pro residues" evidence="1">
    <location>
        <begin position="56"/>
        <end position="65"/>
    </location>
</feature>
<feature type="region of interest" description="Disordered" evidence="1">
    <location>
        <begin position="39"/>
        <end position="69"/>
    </location>
</feature>
<reference evidence="2" key="1">
    <citation type="submission" date="2021-03" db="EMBL/GenBank/DDBJ databases">
        <authorList>
            <person name="Li Z."/>
            <person name="Yang C."/>
        </authorList>
    </citation>
    <scope>NUCLEOTIDE SEQUENCE</scope>
    <source>
        <strain evidence="2">Dzin_1.0</strain>
        <tissue evidence="2">Leaf</tissue>
    </source>
</reference>
<evidence type="ECO:0000313" key="3">
    <source>
        <dbReference type="Proteomes" id="UP001085076"/>
    </source>
</evidence>
<dbReference type="EMBL" id="JAGGNH010000008">
    <property type="protein sequence ID" value="KAJ0966167.1"/>
    <property type="molecule type" value="Genomic_DNA"/>
</dbReference>
<dbReference type="PANTHER" id="PTHR35495">
    <property type="entry name" value="OS06G0679600 PROTEIN"/>
    <property type="match status" value="1"/>
</dbReference>
<protein>
    <submittedName>
        <fullName evidence="2">Uncharacterized protein</fullName>
    </submittedName>
</protein>
<dbReference type="Proteomes" id="UP001085076">
    <property type="component" value="Miscellaneous, Linkage group lg08"/>
</dbReference>
<evidence type="ECO:0000313" key="2">
    <source>
        <dbReference type="EMBL" id="KAJ0966167.1"/>
    </source>
</evidence>